<dbReference type="Proteomes" id="UP001164539">
    <property type="component" value="Chromosome 13"/>
</dbReference>
<sequence length="393" mass="42753">MAGMLKLVLCLSFFTCVIVSSSAQTCSKYSFSSNRVFRSCNDLPVLNSFMHYNYDSSSGKLQIAYRQTGVSTSQWIAWAINPTGQGMVGSQALVAYQQSDGKMRAYTSPVTQYQTNLEEGDLSFDVSDLSATYANKEMIIFATLELKNGSSTLNQVWQEGPVSGGAPQMHSTSGANVKSVGTLNLVSGQAGSSAGGGDSKLKKRNIHGVLNAVSWGLLMPMGAIIARYLKVFKSAGPAWFYLHVSCQFSAYVVGVAGWATGIKLGSESAGIEYSTHRIIGIVLFCLGTLQAFALLLRPKPDHKFRVYWNVYHHLVGYAVITLSVINIFKGLDILKPEDKWKQAYTGCIIALACIAVVLEVFTWFVVMKRKKSENGEKFSHANGTNGYSARQGV</sequence>
<comment type="caution">
    <text evidence="1">The sequence shown here is derived from an EMBL/GenBank/DDBJ whole genome shotgun (WGS) entry which is preliminary data.</text>
</comment>
<accession>A0ACC1WZI5</accession>
<evidence type="ECO:0000313" key="2">
    <source>
        <dbReference type="Proteomes" id="UP001164539"/>
    </source>
</evidence>
<name>A0ACC1WZI5_MELAZ</name>
<reference evidence="1 2" key="1">
    <citation type="journal article" date="2023" name="Science">
        <title>Complex scaffold remodeling in plant triterpene biosynthesis.</title>
        <authorList>
            <person name="De La Pena R."/>
            <person name="Hodgson H."/>
            <person name="Liu J.C."/>
            <person name="Stephenson M.J."/>
            <person name="Martin A.C."/>
            <person name="Owen C."/>
            <person name="Harkess A."/>
            <person name="Leebens-Mack J."/>
            <person name="Jimenez L.E."/>
            <person name="Osbourn A."/>
            <person name="Sattely E.S."/>
        </authorList>
    </citation>
    <scope>NUCLEOTIDE SEQUENCE [LARGE SCALE GENOMIC DNA]</scope>
    <source>
        <strain evidence="2">cv. JPN11</strain>
        <tissue evidence="1">Leaf</tissue>
    </source>
</reference>
<keyword evidence="2" id="KW-1185">Reference proteome</keyword>
<proteinExistence type="predicted"/>
<dbReference type="EMBL" id="CM051406">
    <property type="protein sequence ID" value="KAJ4704052.1"/>
    <property type="molecule type" value="Genomic_DNA"/>
</dbReference>
<protein>
    <submittedName>
        <fullName evidence="1">Cytochrome b561 and DOMON domain-containing protein</fullName>
    </submittedName>
</protein>
<organism evidence="1 2">
    <name type="scientific">Melia azedarach</name>
    <name type="common">Chinaberry tree</name>
    <dbReference type="NCBI Taxonomy" id="155640"/>
    <lineage>
        <taxon>Eukaryota</taxon>
        <taxon>Viridiplantae</taxon>
        <taxon>Streptophyta</taxon>
        <taxon>Embryophyta</taxon>
        <taxon>Tracheophyta</taxon>
        <taxon>Spermatophyta</taxon>
        <taxon>Magnoliopsida</taxon>
        <taxon>eudicotyledons</taxon>
        <taxon>Gunneridae</taxon>
        <taxon>Pentapetalae</taxon>
        <taxon>rosids</taxon>
        <taxon>malvids</taxon>
        <taxon>Sapindales</taxon>
        <taxon>Meliaceae</taxon>
        <taxon>Melia</taxon>
    </lineage>
</organism>
<evidence type="ECO:0000313" key="1">
    <source>
        <dbReference type="EMBL" id="KAJ4704052.1"/>
    </source>
</evidence>
<gene>
    <name evidence="1" type="ORF">OWV82_023869</name>
</gene>